<keyword evidence="3" id="KW-0238">DNA-binding</keyword>
<gene>
    <name evidence="6" type="primary">yybE</name>
    <name evidence="6" type="ORF">GCM10007425_11700</name>
</gene>
<protein>
    <submittedName>
        <fullName evidence="6">HTH-type transcriptional regulator YybE</fullName>
    </submittedName>
</protein>
<keyword evidence="7" id="KW-1185">Reference proteome</keyword>
<evidence type="ECO:0000256" key="1">
    <source>
        <dbReference type="ARBA" id="ARBA00009437"/>
    </source>
</evidence>
<dbReference type="GO" id="GO:0003700">
    <property type="term" value="F:DNA-binding transcription factor activity"/>
    <property type="evidence" value="ECO:0007669"/>
    <property type="project" value="InterPro"/>
</dbReference>
<dbReference type="Gene3D" id="1.10.10.10">
    <property type="entry name" value="Winged helix-like DNA-binding domain superfamily/Winged helix DNA-binding domain"/>
    <property type="match status" value="1"/>
</dbReference>
<dbReference type="InterPro" id="IPR050950">
    <property type="entry name" value="HTH-type_LysR_regulators"/>
</dbReference>
<comment type="similarity">
    <text evidence="1">Belongs to the LysR transcriptional regulatory family.</text>
</comment>
<dbReference type="FunFam" id="1.10.10.10:FF:000001">
    <property type="entry name" value="LysR family transcriptional regulator"/>
    <property type="match status" value="1"/>
</dbReference>
<evidence type="ECO:0000256" key="2">
    <source>
        <dbReference type="ARBA" id="ARBA00023015"/>
    </source>
</evidence>
<dbReference type="EMBL" id="BMJT01000003">
    <property type="protein sequence ID" value="GGG18881.1"/>
    <property type="molecule type" value="Genomic_DNA"/>
</dbReference>
<organism evidence="6 7">
    <name type="scientific">Lysinibacillus alkalisoli</name>
    <dbReference type="NCBI Taxonomy" id="1911548"/>
    <lineage>
        <taxon>Bacteria</taxon>
        <taxon>Bacillati</taxon>
        <taxon>Bacillota</taxon>
        <taxon>Bacilli</taxon>
        <taxon>Bacillales</taxon>
        <taxon>Bacillaceae</taxon>
        <taxon>Lysinibacillus</taxon>
    </lineage>
</organism>
<evidence type="ECO:0000313" key="7">
    <source>
        <dbReference type="Proteomes" id="UP000616608"/>
    </source>
</evidence>
<keyword evidence="4" id="KW-0804">Transcription</keyword>
<dbReference type="Proteomes" id="UP000616608">
    <property type="component" value="Unassembled WGS sequence"/>
</dbReference>
<sequence>MEWQQLHYFRTLANMQHMTRAAEQLAISQPALSRSIAKLEEELGVPLFDRYGRGIFLNHFGESFLKRVTAMQQEYDKALVELQELNNPAYGEISLGFLHTLGTNIVPDIIQDFRITHPDVRFHLSQNYSHNQLKLLQSGELDICLLAAIETEPPVMWQELWRDELFVVVPRKHRFAKRKSVTLEELEGESFIHLKKGYPLRKTVDKFFKQNHLQLQPAFEADEVATITGFIAAGLGISLLPNDENYNPERIVKIPVKGTVCERIIGLAWMDHQTVLPAVAAFRTHVISLFHK</sequence>
<dbReference type="GO" id="GO:0003677">
    <property type="term" value="F:DNA binding"/>
    <property type="evidence" value="ECO:0007669"/>
    <property type="project" value="UniProtKB-KW"/>
</dbReference>
<dbReference type="CDD" id="cd08434">
    <property type="entry name" value="PBP2_GltC_like"/>
    <property type="match status" value="1"/>
</dbReference>
<dbReference type="PANTHER" id="PTHR30419:SF28">
    <property type="entry name" value="HTH-TYPE TRANSCRIPTIONAL REGULATOR BSDA"/>
    <property type="match status" value="1"/>
</dbReference>
<comment type="caution">
    <text evidence="6">The sequence shown here is derived from an EMBL/GenBank/DDBJ whole genome shotgun (WGS) entry which is preliminary data.</text>
</comment>
<dbReference type="InterPro" id="IPR000847">
    <property type="entry name" value="LysR_HTH_N"/>
</dbReference>
<dbReference type="PROSITE" id="PS50931">
    <property type="entry name" value="HTH_LYSR"/>
    <property type="match status" value="1"/>
</dbReference>
<evidence type="ECO:0000256" key="3">
    <source>
        <dbReference type="ARBA" id="ARBA00023125"/>
    </source>
</evidence>
<feature type="domain" description="HTH lysR-type" evidence="5">
    <location>
        <begin position="1"/>
        <end position="58"/>
    </location>
</feature>
<dbReference type="RefSeq" id="WP_188614093.1">
    <property type="nucleotide sequence ID" value="NZ_BMJT01000003.1"/>
</dbReference>
<dbReference type="InterPro" id="IPR036390">
    <property type="entry name" value="WH_DNA-bd_sf"/>
</dbReference>
<proteinExistence type="inferred from homology"/>
<name>A0A917G1W0_9BACI</name>
<dbReference type="Gene3D" id="3.40.190.290">
    <property type="match status" value="1"/>
</dbReference>
<dbReference type="Pfam" id="PF00126">
    <property type="entry name" value="HTH_1"/>
    <property type="match status" value="1"/>
</dbReference>
<dbReference type="Pfam" id="PF03466">
    <property type="entry name" value="LysR_substrate"/>
    <property type="match status" value="1"/>
</dbReference>
<accession>A0A917G1W0</accession>
<dbReference type="PRINTS" id="PR00039">
    <property type="entry name" value="HTHLYSR"/>
</dbReference>
<evidence type="ECO:0000259" key="5">
    <source>
        <dbReference type="PROSITE" id="PS50931"/>
    </source>
</evidence>
<keyword evidence="2" id="KW-0805">Transcription regulation</keyword>
<reference evidence="6" key="1">
    <citation type="journal article" date="2014" name="Int. J. Syst. Evol. Microbiol.">
        <title>Complete genome sequence of Corynebacterium casei LMG S-19264T (=DSM 44701T), isolated from a smear-ripened cheese.</title>
        <authorList>
            <consortium name="US DOE Joint Genome Institute (JGI-PGF)"/>
            <person name="Walter F."/>
            <person name="Albersmeier A."/>
            <person name="Kalinowski J."/>
            <person name="Ruckert C."/>
        </authorList>
    </citation>
    <scope>NUCLEOTIDE SEQUENCE</scope>
    <source>
        <strain evidence="6">CGMCC 1.15760</strain>
    </source>
</reference>
<dbReference type="GO" id="GO:0005829">
    <property type="term" value="C:cytosol"/>
    <property type="evidence" value="ECO:0007669"/>
    <property type="project" value="TreeGrafter"/>
</dbReference>
<dbReference type="AlphaFoldDB" id="A0A917G1W0"/>
<evidence type="ECO:0000256" key="4">
    <source>
        <dbReference type="ARBA" id="ARBA00023163"/>
    </source>
</evidence>
<dbReference type="InterPro" id="IPR036388">
    <property type="entry name" value="WH-like_DNA-bd_sf"/>
</dbReference>
<evidence type="ECO:0000313" key="6">
    <source>
        <dbReference type="EMBL" id="GGG18881.1"/>
    </source>
</evidence>
<dbReference type="InterPro" id="IPR005119">
    <property type="entry name" value="LysR_subst-bd"/>
</dbReference>
<dbReference type="PANTHER" id="PTHR30419">
    <property type="entry name" value="HTH-TYPE TRANSCRIPTIONAL REGULATOR YBHD"/>
    <property type="match status" value="1"/>
</dbReference>
<dbReference type="SUPFAM" id="SSF46785">
    <property type="entry name" value="Winged helix' DNA-binding domain"/>
    <property type="match status" value="1"/>
</dbReference>
<reference evidence="6" key="2">
    <citation type="submission" date="2020-09" db="EMBL/GenBank/DDBJ databases">
        <authorList>
            <person name="Sun Q."/>
            <person name="Zhou Y."/>
        </authorList>
    </citation>
    <scope>NUCLEOTIDE SEQUENCE</scope>
    <source>
        <strain evidence="6">CGMCC 1.15760</strain>
    </source>
</reference>
<dbReference type="SUPFAM" id="SSF53850">
    <property type="entry name" value="Periplasmic binding protein-like II"/>
    <property type="match status" value="1"/>
</dbReference>